<keyword evidence="2" id="KW-1185">Reference proteome</keyword>
<evidence type="ECO:0008006" key="3">
    <source>
        <dbReference type="Google" id="ProtNLM"/>
    </source>
</evidence>
<reference evidence="1 2" key="1">
    <citation type="submission" date="2020-05" db="EMBL/GenBank/DDBJ databases">
        <authorList>
            <person name="Petersen J."/>
            <person name="Sayavedra L."/>
        </authorList>
    </citation>
    <scope>NUCLEOTIDE SEQUENCE [LARGE SCALE GENOMIC DNA]</scope>
    <source>
        <strain evidence="1">B azoricus SOX ET2 1586I</strain>
    </source>
</reference>
<gene>
    <name evidence="1" type="ORF">AZO1586I_1696</name>
</gene>
<accession>A0ABN7GC79</accession>
<organism evidence="1 2">
    <name type="scientific">Bathymodiolus thermophilus thioautotrophic gill symbiont</name>
    <dbReference type="NCBI Taxonomy" id="2360"/>
    <lineage>
        <taxon>Bacteria</taxon>
        <taxon>Pseudomonadati</taxon>
        <taxon>Pseudomonadota</taxon>
        <taxon>Gammaproteobacteria</taxon>
        <taxon>sulfur-oxidizing symbionts</taxon>
    </lineage>
</organism>
<evidence type="ECO:0000313" key="1">
    <source>
        <dbReference type="EMBL" id="CAB5506844.1"/>
    </source>
</evidence>
<proteinExistence type="predicted"/>
<sequence>NPSDKEYDKQDCERKAFTRLAARLKQDFPRLPILILADGLYPYEGFFMTCKSNNWSYIVTFKEGNLPTIWEETRELQVYQTENHHHEVIMRPDGNTEERHYRWVTGMDYHGYRLNWLECQETITKNKGSKEVEEAQCTFTHITDLPIGTSNIILTSRTGRLRWKIENEGFNTLKKGGYEMEHKYSRVNYQASKNYYQLMQMAYLINQLMVISIHFQANYLKGKNHQTLKSLWQDLIAAMKWAELDEARLQRMKTEKIQFRYVT</sequence>
<protein>
    <recommendedName>
        <fullName evidence="3">Transposase IS4-like domain-containing protein</fullName>
    </recommendedName>
</protein>
<feature type="non-terminal residue" evidence="1">
    <location>
        <position position="1"/>
    </location>
</feature>
<comment type="caution">
    <text evidence="1">The sequence shown here is derived from an EMBL/GenBank/DDBJ whole genome shotgun (WGS) entry which is preliminary data.</text>
</comment>
<dbReference type="Proteomes" id="UP000626656">
    <property type="component" value="Unassembled WGS sequence"/>
</dbReference>
<evidence type="ECO:0000313" key="2">
    <source>
        <dbReference type="Proteomes" id="UP000626656"/>
    </source>
</evidence>
<dbReference type="EMBL" id="CAHJWF010000354">
    <property type="protein sequence ID" value="CAB5506844.1"/>
    <property type="molecule type" value="Genomic_DNA"/>
</dbReference>
<name>A0ABN7GC79_9GAMM</name>